<sequence length="283" mass="29855">MRACWGLAGGGVTGPPLRVCGHHATRGRIPEGGFRVRTTGKNPFGPFAHPVSAVAATSAWIALLLAFRSQPQWDLAAAAAFFDSAACAASPVASGQYCAGFTFSGLPFLATVRQLLHPLPALLGIGLMIVLAVELRAGLRWHNPGIRLKVVLIGALILGPGLIVNGILKAYWGRPRPWMTEDFGGWLPFVEAGTETDLCASNCSFVSGEAAAAGWLMCLALLLAIRRRFLAAAILGGGAIAMALLRVAFGAHYLSDALLGFFMTVVLFMMLAALSEWLAARRS</sequence>
<feature type="transmembrane region" description="Helical" evidence="1">
    <location>
        <begin position="47"/>
        <end position="67"/>
    </location>
</feature>
<comment type="caution">
    <text evidence="3">The sequence shown here is derived from an EMBL/GenBank/DDBJ whole genome shotgun (WGS) entry which is preliminary data.</text>
</comment>
<dbReference type="AlphaFoldDB" id="A0A4R0P9N7"/>
<dbReference type="InterPro" id="IPR036938">
    <property type="entry name" value="PAP2/HPO_sf"/>
</dbReference>
<dbReference type="SUPFAM" id="SSF48317">
    <property type="entry name" value="Acid phosphatase/Vanadium-dependent haloperoxidase"/>
    <property type="match status" value="1"/>
</dbReference>
<keyword evidence="1" id="KW-0812">Transmembrane</keyword>
<feature type="transmembrane region" description="Helical" evidence="1">
    <location>
        <begin position="232"/>
        <end position="251"/>
    </location>
</feature>
<keyword evidence="4" id="KW-1185">Reference proteome</keyword>
<evidence type="ECO:0000256" key="1">
    <source>
        <dbReference type="SAM" id="Phobius"/>
    </source>
</evidence>
<keyword evidence="1" id="KW-0472">Membrane</keyword>
<name>A0A4R0P9N7_9HYPH</name>
<proteinExistence type="predicted"/>
<organism evidence="3 4">
    <name type="scientific">Oricola cellulosilytica</name>
    <dbReference type="NCBI Taxonomy" id="1429082"/>
    <lineage>
        <taxon>Bacteria</taxon>
        <taxon>Pseudomonadati</taxon>
        <taxon>Pseudomonadota</taxon>
        <taxon>Alphaproteobacteria</taxon>
        <taxon>Hyphomicrobiales</taxon>
        <taxon>Ahrensiaceae</taxon>
        <taxon>Oricola</taxon>
    </lineage>
</organism>
<reference evidence="3 4" key="1">
    <citation type="journal article" date="2015" name="Antonie Van Leeuwenhoek">
        <title>Oricola cellulosilytica gen. nov., sp. nov., a cellulose-degrading bacterium of the family Phyllobacteriaceae isolated from surface seashore water, and emended descriptions of Mesorhizobium loti and Phyllobacterium myrsinacearum.</title>
        <authorList>
            <person name="Hameed A."/>
            <person name="Shahina M."/>
            <person name="Lai W.A."/>
            <person name="Lin S.Y."/>
            <person name="Young L.S."/>
            <person name="Liu Y.C."/>
            <person name="Hsu Y.H."/>
            <person name="Young C.C."/>
        </authorList>
    </citation>
    <scope>NUCLEOTIDE SEQUENCE [LARGE SCALE GENOMIC DNA]</scope>
    <source>
        <strain evidence="3 4">KCTC 52183</strain>
    </source>
</reference>
<dbReference type="Gene3D" id="1.20.144.10">
    <property type="entry name" value="Phosphatidic acid phosphatase type 2/haloperoxidase"/>
    <property type="match status" value="1"/>
</dbReference>
<protein>
    <submittedName>
        <fullName evidence="3">Phosphatase PAP2 family protein</fullName>
    </submittedName>
</protein>
<evidence type="ECO:0000259" key="2">
    <source>
        <dbReference type="Pfam" id="PF01569"/>
    </source>
</evidence>
<feature type="transmembrane region" description="Helical" evidence="1">
    <location>
        <begin position="115"/>
        <end position="138"/>
    </location>
</feature>
<dbReference type="Proteomes" id="UP000291301">
    <property type="component" value="Unassembled WGS sequence"/>
</dbReference>
<keyword evidence="1" id="KW-1133">Transmembrane helix</keyword>
<dbReference type="EMBL" id="SJST01000004">
    <property type="protein sequence ID" value="TCD13880.1"/>
    <property type="molecule type" value="Genomic_DNA"/>
</dbReference>
<gene>
    <name evidence="3" type="ORF">E0D97_12360</name>
</gene>
<evidence type="ECO:0000313" key="3">
    <source>
        <dbReference type="EMBL" id="TCD13880.1"/>
    </source>
</evidence>
<feature type="transmembrane region" description="Helical" evidence="1">
    <location>
        <begin position="150"/>
        <end position="172"/>
    </location>
</feature>
<feature type="domain" description="Phosphatidic acid phosphatase type 2/haloperoxidase" evidence="2">
    <location>
        <begin position="153"/>
        <end position="272"/>
    </location>
</feature>
<accession>A0A4R0P9N7</accession>
<feature type="transmembrane region" description="Helical" evidence="1">
    <location>
        <begin position="205"/>
        <end position="225"/>
    </location>
</feature>
<dbReference type="Pfam" id="PF01569">
    <property type="entry name" value="PAP2"/>
    <property type="match status" value="1"/>
</dbReference>
<evidence type="ECO:0000313" key="4">
    <source>
        <dbReference type="Proteomes" id="UP000291301"/>
    </source>
</evidence>
<feature type="transmembrane region" description="Helical" evidence="1">
    <location>
        <begin position="257"/>
        <end position="279"/>
    </location>
</feature>
<dbReference type="InterPro" id="IPR000326">
    <property type="entry name" value="PAP2/HPO"/>
</dbReference>